<organism evidence="3 4">
    <name type="scientific">Candidatus Nitrosymbiomonas proteolyticus</name>
    <dbReference type="NCBI Taxonomy" id="2608984"/>
    <lineage>
        <taxon>Bacteria</taxon>
        <taxon>Bacillati</taxon>
        <taxon>Armatimonadota</taxon>
        <taxon>Armatimonadota incertae sedis</taxon>
        <taxon>Candidatus Nitrosymbiomonas</taxon>
    </lineage>
</organism>
<keyword evidence="2" id="KW-0472">Membrane</keyword>
<evidence type="ECO:0000313" key="3">
    <source>
        <dbReference type="EMBL" id="BBO23576.1"/>
    </source>
</evidence>
<gene>
    <name evidence="3" type="ORF">NPRO_11710</name>
</gene>
<dbReference type="Proteomes" id="UP000662873">
    <property type="component" value="Chromosome"/>
</dbReference>
<keyword evidence="2" id="KW-1133">Transmembrane helix</keyword>
<reference evidence="3" key="1">
    <citation type="journal article" name="DNA Res.">
        <title>The physiological potential of anammox bacteria as revealed by their core genome structure.</title>
        <authorList>
            <person name="Okubo T."/>
            <person name="Toyoda A."/>
            <person name="Fukuhara K."/>
            <person name="Uchiyama I."/>
            <person name="Harigaya Y."/>
            <person name="Kuroiwa M."/>
            <person name="Suzuki T."/>
            <person name="Murakami Y."/>
            <person name="Suwa Y."/>
            <person name="Takami H."/>
        </authorList>
    </citation>
    <scope>NUCLEOTIDE SEQUENCE</scope>
    <source>
        <strain evidence="3">317325-2</strain>
    </source>
</reference>
<feature type="region of interest" description="Disordered" evidence="1">
    <location>
        <begin position="39"/>
        <end position="63"/>
    </location>
</feature>
<protein>
    <submittedName>
        <fullName evidence="3">Uncharacterized protein</fullName>
    </submittedName>
</protein>
<name>A0A809S4H4_9BACT</name>
<accession>A0A809S4H4</accession>
<evidence type="ECO:0000256" key="1">
    <source>
        <dbReference type="SAM" id="MobiDB-lite"/>
    </source>
</evidence>
<evidence type="ECO:0000313" key="4">
    <source>
        <dbReference type="Proteomes" id="UP000662873"/>
    </source>
</evidence>
<dbReference type="KEGG" id="npy:NPRO_11710"/>
<dbReference type="AlphaFoldDB" id="A0A809S4H4"/>
<evidence type="ECO:0000256" key="2">
    <source>
        <dbReference type="SAM" id="Phobius"/>
    </source>
</evidence>
<feature type="transmembrane region" description="Helical" evidence="2">
    <location>
        <begin position="16"/>
        <end position="35"/>
    </location>
</feature>
<sequence>MASPEPPKKSSPPRVAFPWLGLALLLASVYVFWILPQQSPPSDVSVTFDRSEESRPQGANEAR</sequence>
<proteinExistence type="predicted"/>
<keyword evidence="2" id="KW-0812">Transmembrane</keyword>
<dbReference type="EMBL" id="AP021858">
    <property type="protein sequence ID" value="BBO23576.1"/>
    <property type="molecule type" value="Genomic_DNA"/>
</dbReference>